<dbReference type="GO" id="GO:0005634">
    <property type="term" value="C:nucleus"/>
    <property type="evidence" value="ECO:0007669"/>
    <property type="project" value="TreeGrafter"/>
</dbReference>
<reference evidence="4 5" key="1">
    <citation type="submission" date="2025-08" db="UniProtKB">
        <authorList>
            <consortium name="RefSeq"/>
        </authorList>
    </citation>
    <scope>IDENTIFICATION</scope>
</reference>
<dbReference type="SUPFAM" id="SSF51197">
    <property type="entry name" value="Clavaminate synthase-like"/>
    <property type="match status" value="1"/>
</dbReference>
<dbReference type="InterPro" id="IPR041667">
    <property type="entry name" value="Cupin_8"/>
</dbReference>
<evidence type="ECO:0000259" key="2">
    <source>
        <dbReference type="PROSITE" id="PS51184"/>
    </source>
</evidence>
<dbReference type="RefSeq" id="XP_036369665.1">
    <property type="nucleotide sequence ID" value="XM_036513772.1"/>
</dbReference>
<dbReference type="KEGG" id="osn:115224904"/>
<dbReference type="RefSeq" id="XP_036369662.1">
    <property type="nucleotide sequence ID" value="XM_036513769.1"/>
</dbReference>
<dbReference type="GO" id="GO:0000987">
    <property type="term" value="F:cis-regulatory region sequence-specific DNA binding"/>
    <property type="evidence" value="ECO:0007669"/>
    <property type="project" value="TreeGrafter"/>
</dbReference>
<evidence type="ECO:0000313" key="6">
    <source>
        <dbReference type="RefSeq" id="XP_036369665.1"/>
    </source>
</evidence>
<accession>A0A7E6FS30</accession>
<organism evidence="3 4">
    <name type="scientific">Octopus sinensis</name>
    <name type="common">East Asian common octopus</name>
    <dbReference type="NCBI Taxonomy" id="2607531"/>
    <lineage>
        <taxon>Eukaryota</taxon>
        <taxon>Metazoa</taxon>
        <taxon>Spiralia</taxon>
        <taxon>Lophotrochozoa</taxon>
        <taxon>Mollusca</taxon>
        <taxon>Cephalopoda</taxon>
        <taxon>Coleoidea</taxon>
        <taxon>Octopodiformes</taxon>
        <taxon>Octopoda</taxon>
        <taxon>Incirrata</taxon>
        <taxon>Octopodidae</taxon>
        <taxon>Octopus</taxon>
    </lineage>
</organism>
<name>A0A7E6FS30_9MOLL</name>
<evidence type="ECO:0000256" key="1">
    <source>
        <dbReference type="SAM" id="SignalP"/>
    </source>
</evidence>
<feature type="signal peptide" evidence="1">
    <location>
        <begin position="1"/>
        <end position="33"/>
    </location>
</feature>
<evidence type="ECO:0000313" key="4">
    <source>
        <dbReference type="RefSeq" id="XP_036369662.1"/>
    </source>
</evidence>
<dbReference type="PANTHER" id="PTHR12480">
    <property type="entry name" value="ARGININE DEMETHYLASE AND LYSYL-HYDROXYLASE JMJD"/>
    <property type="match status" value="1"/>
</dbReference>
<dbReference type="AlphaFoldDB" id="A0A7E6FS30"/>
<dbReference type="InterPro" id="IPR050910">
    <property type="entry name" value="JMJD6_ArgDemeth/LysHydrox"/>
</dbReference>
<dbReference type="PANTHER" id="PTHR12480:SF21">
    <property type="entry name" value="JMJC DOMAIN-CONTAINING PROTEIN 8"/>
    <property type="match status" value="1"/>
</dbReference>
<dbReference type="Gene3D" id="2.60.120.650">
    <property type="entry name" value="Cupin"/>
    <property type="match status" value="1"/>
</dbReference>
<dbReference type="PROSITE" id="PS51184">
    <property type="entry name" value="JMJC"/>
    <property type="match status" value="1"/>
</dbReference>
<keyword evidence="1" id="KW-0732">Signal</keyword>
<gene>
    <name evidence="4 5 6" type="primary">LOC115224904</name>
</gene>
<dbReference type="SMART" id="SM00558">
    <property type="entry name" value="JmjC"/>
    <property type="match status" value="1"/>
</dbReference>
<protein>
    <submittedName>
        <fullName evidence="4 5">F-box protein At1g78280</fullName>
    </submittedName>
</protein>
<proteinExistence type="predicted"/>
<feature type="domain" description="JmjC" evidence="2">
    <location>
        <begin position="152"/>
        <end position="327"/>
    </location>
</feature>
<dbReference type="RefSeq" id="XP_036369664.1">
    <property type="nucleotide sequence ID" value="XM_036513771.1"/>
</dbReference>
<evidence type="ECO:0000313" key="3">
    <source>
        <dbReference type="Proteomes" id="UP000515154"/>
    </source>
</evidence>
<dbReference type="Proteomes" id="UP000515154">
    <property type="component" value="Linkage group LG26"/>
</dbReference>
<dbReference type="PROSITE" id="PS51257">
    <property type="entry name" value="PROKAR_LIPOPROTEIN"/>
    <property type="match status" value="1"/>
</dbReference>
<evidence type="ECO:0000313" key="5">
    <source>
        <dbReference type="RefSeq" id="XP_036369664.1"/>
    </source>
</evidence>
<dbReference type="InterPro" id="IPR003347">
    <property type="entry name" value="JmjC_dom"/>
</dbReference>
<dbReference type="Pfam" id="PF13621">
    <property type="entry name" value="Cupin_8"/>
    <property type="match status" value="1"/>
</dbReference>
<feature type="chain" id="PRO_5045019893" evidence="1">
    <location>
        <begin position="34"/>
        <end position="376"/>
    </location>
</feature>
<sequence length="376" mass="43652">MKINLVVFSLFYLHCLFFPCCLLGSCPPDSVHGEQLSFIDGIYSLPFNERLEERKQNLQKYSFEHNVNSIDRRSGLSQDEFNQVYDGKWPVILTDVITKWPAFNWTKEFLQTNYGHAKVTVKISKGSESFGSVEQLQHMIPLLSSSELKQWFYIEDELFLNLHPTLLKDIGSTPLLTEDFFSLFPEEIRPWNSMLLWGGAHSRSPLHIDPYNWTGTNAVLKGTKKWKLFPPGQDDLLYVIPEQRCGFPLECRKYNSKVDAFTPNLLNYPMFQMAKSIDFEQKSGELLIIPTGWYHQAYNSEETLAISSQIMNSMNYLAIMEEIIKVGNLQKHTLPDNFGRLSIKEQVRSLIKSLPYQILLQGRRVVDTYQRTREEL</sequence>
<keyword evidence="3" id="KW-1185">Reference proteome</keyword>